<dbReference type="Pfam" id="PF02297">
    <property type="entry name" value="COX6B"/>
    <property type="match status" value="1"/>
</dbReference>
<dbReference type="InterPro" id="IPR036549">
    <property type="entry name" value="CX6/COA6-like_sf"/>
</dbReference>
<dbReference type="InterPro" id="IPR048280">
    <property type="entry name" value="COX6B-like"/>
</dbReference>
<dbReference type="GO" id="GO:0008535">
    <property type="term" value="P:respiratory chain complex IV assembly"/>
    <property type="evidence" value="ECO:0007669"/>
    <property type="project" value="InterPro"/>
</dbReference>
<dbReference type="PANTHER" id="PTHR46690:SF1">
    <property type="entry name" value="CYTOCHROME C OXIDASE ASSEMBLY FACTOR 6 HOMOLOG"/>
    <property type="match status" value="1"/>
</dbReference>
<name>A0A6A4JKN2_APOLU</name>
<dbReference type="Proteomes" id="UP000466442">
    <property type="component" value="Unassembled WGS sequence"/>
</dbReference>
<evidence type="ECO:0008006" key="6">
    <source>
        <dbReference type="Google" id="ProtNLM"/>
    </source>
</evidence>
<dbReference type="OrthoDB" id="16284at2759"/>
<comment type="caution">
    <text evidence="4">The sequence shown here is derived from an EMBL/GenBank/DDBJ whole genome shotgun (WGS) entry which is preliminary data.</text>
</comment>
<dbReference type="PANTHER" id="PTHR46690">
    <property type="entry name" value="CYTOCHROME C OXIDASE ASSEMBLY FACTOR 6 HOMOLOG"/>
    <property type="match status" value="1"/>
</dbReference>
<keyword evidence="3" id="KW-1015">Disulfide bond</keyword>
<dbReference type="PROSITE" id="PS51808">
    <property type="entry name" value="CHCH"/>
    <property type="match status" value="1"/>
</dbReference>
<dbReference type="SUPFAM" id="SSF47694">
    <property type="entry name" value="Cytochrome c oxidase subunit h"/>
    <property type="match status" value="1"/>
</dbReference>
<reference evidence="4" key="1">
    <citation type="journal article" date="2021" name="Mol. Ecol. Resour.">
        <title>Apolygus lucorum genome provides insights into omnivorousness and mesophyll feeding.</title>
        <authorList>
            <person name="Liu Y."/>
            <person name="Liu H."/>
            <person name="Wang H."/>
            <person name="Huang T."/>
            <person name="Liu B."/>
            <person name="Yang B."/>
            <person name="Yin L."/>
            <person name="Li B."/>
            <person name="Zhang Y."/>
            <person name="Zhang S."/>
            <person name="Jiang F."/>
            <person name="Zhang X."/>
            <person name="Ren Y."/>
            <person name="Wang B."/>
            <person name="Wang S."/>
            <person name="Lu Y."/>
            <person name="Wu K."/>
            <person name="Fan W."/>
            <person name="Wang G."/>
        </authorList>
    </citation>
    <scope>NUCLEOTIDE SEQUENCE</scope>
    <source>
        <strain evidence="4">12Hb</strain>
    </source>
</reference>
<dbReference type="InterPro" id="IPR042289">
    <property type="entry name" value="COA6"/>
</dbReference>
<organism evidence="4 5">
    <name type="scientific">Apolygus lucorum</name>
    <name type="common">Small green plant bug</name>
    <name type="synonym">Lygocoris lucorum</name>
    <dbReference type="NCBI Taxonomy" id="248454"/>
    <lineage>
        <taxon>Eukaryota</taxon>
        <taxon>Metazoa</taxon>
        <taxon>Ecdysozoa</taxon>
        <taxon>Arthropoda</taxon>
        <taxon>Hexapoda</taxon>
        <taxon>Insecta</taxon>
        <taxon>Pterygota</taxon>
        <taxon>Neoptera</taxon>
        <taxon>Paraneoptera</taxon>
        <taxon>Hemiptera</taxon>
        <taxon>Heteroptera</taxon>
        <taxon>Panheteroptera</taxon>
        <taxon>Cimicomorpha</taxon>
        <taxon>Miridae</taxon>
        <taxon>Mirini</taxon>
        <taxon>Apolygus</taxon>
    </lineage>
</organism>
<comment type="subcellular location">
    <subcellularLocation>
        <location evidence="1">Mitochondrion</location>
    </subcellularLocation>
</comment>
<dbReference type="GO" id="GO:0042775">
    <property type="term" value="P:mitochondrial ATP synthesis coupled electron transport"/>
    <property type="evidence" value="ECO:0007669"/>
    <property type="project" value="TreeGrafter"/>
</dbReference>
<proteinExistence type="predicted"/>
<gene>
    <name evidence="4" type="ORF">GE061_015730</name>
</gene>
<dbReference type="AlphaFoldDB" id="A0A6A4JKN2"/>
<accession>A0A6A4JKN2</accession>
<keyword evidence="2" id="KW-0496">Mitochondrion</keyword>
<evidence type="ECO:0000256" key="3">
    <source>
        <dbReference type="ARBA" id="ARBA00023157"/>
    </source>
</evidence>
<dbReference type="EMBL" id="WIXP02000006">
    <property type="protein sequence ID" value="KAF6209975.1"/>
    <property type="molecule type" value="Genomic_DNA"/>
</dbReference>
<evidence type="ECO:0000313" key="5">
    <source>
        <dbReference type="Proteomes" id="UP000466442"/>
    </source>
</evidence>
<keyword evidence="5" id="KW-1185">Reference proteome</keyword>
<dbReference type="Gene3D" id="1.10.10.140">
    <property type="entry name" value="Cytochrome c oxidase, subunit VIb"/>
    <property type="match status" value="1"/>
</dbReference>
<evidence type="ECO:0000256" key="2">
    <source>
        <dbReference type="ARBA" id="ARBA00023128"/>
    </source>
</evidence>
<protein>
    <recommendedName>
        <fullName evidence="6">Cytochrome c oxidase assembly factor 6</fullName>
    </recommendedName>
</protein>
<sequence length="141" mass="16585">MEVEGRHGPSIQGSNEEEGRYPSTHNIHAPHSFKEYGTNYAYHLPNYRELEREILESVLGTMSFPDKSSREKCWMQRDQFWDCLNANESTPKEKNPCSELRALYVSACPAQWVKHFDRRREYLKFKAKIENDGFEPIAELK</sequence>
<evidence type="ECO:0000313" key="4">
    <source>
        <dbReference type="EMBL" id="KAF6209975.1"/>
    </source>
</evidence>
<evidence type="ECO:0000256" key="1">
    <source>
        <dbReference type="ARBA" id="ARBA00004173"/>
    </source>
</evidence>
<dbReference type="GO" id="GO:0005739">
    <property type="term" value="C:mitochondrion"/>
    <property type="evidence" value="ECO:0007669"/>
    <property type="project" value="UniProtKB-SubCell"/>
</dbReference>